<evidence type="ECO:0000256" key="8">
    <source>
        <dbReference type="SAM" id="Phobius"/>
    </source>
</evidence>
<dbReference type="Proteomes" id="UP000309668">
    <property type="component" value="Unassembled WGS sequence"/>
</dbReference>
<keyword evidence="3 10" id="KW-0808">Transferase</keyword>
<dbReference type="OrthoDB" id="9808602at2"/>
<proteinExistence type="inferred from homology"/>
<dbReference type="InterPro" id="IPR003362">
    <property type="entry name" value="Bact_transf"/>
</dbReference>
<keyword evidence="5 8" id="KW-1133">Transmembrane helix</keyword>
<dbReference type="InterPro" id="IPR017475">
    <property type="entry name" value="EPS_sugar_tfrase"/>
</dbReference>
<gene>
    <name evidence="10" type="ORF">FEV51_02945</name>
</gene>
<comment type="subcellular location">
    <subcellularLocation>
        <location evidence="1">Membrane</location>
        <topology evidence="1">Multi-pass membrane protein</topology>
    </subcellularLocation>
</comment>
<reference evidence="10 11" key="1">
    <citation type="submission" date="2019-05" db="EMBL/GenBank/DDBJ databases">
        <title>Erythrobacter marisflavi sp. nov., isolated from isolated from water of an estuary environment.</title>
        <authorList>
            <person name="Yoon J.-H."/>
        </authorList>
    </citation>
    <scope>NUCLEOTIDE SEQUENCE [LARGE SCALE GENOMIC DNA]</scope>
    <source>
        <strain evidence="10 11">KEM-5</strain>
    </source>
</reference>
<evidence type="ECO:0000256" key="4">
    <source>
        <dbReference type="ARBA" id="ARBA00022692"/>
    </source>
</evidence>
<feature type="transmembrane region" description="Helical" evidence="8">
    <location>
        <begin position="58"/>
        <end position="79"/>
    </location>
</feature>
<dbReference type="PANTHER" id="PTHR30576">
    <property type="entry name" value="COLANIC BIOSYNTHESIS UDP-GLUCOSE LIPID CARRIER TRANSFERASE"/>
    <property type="match status" value="1"/>
</dbReference>
<dbReference type="GO" id="GO:0000271">
    <property type="term" value="P:polysaccharide biosynthetic process"/>
    <property type="evidence" value="ECO:0007669"/>
    <property type="project" value="UniProtKB-KW"/>
</dbReference>
<feature type="transmembrane region" description="Helical" evidence="8">
    <location>
        <begin position="24"/>
        <end position="52"/>
    </location>
</feature>
<evidence type="ECO:0000259" key="9">
    <source>
        <dbReference type="Pfam" id="PF02397"/>
    </source>
</evidence>
<keyword evidence="11" id="KW-1185">Reference proteome</keyword>
<evidence type="ECO:0000256" key="7">
    <source>
        <dbReference type="ARBA" id="ARBA00023169"/>
    </source>
</evidence>
<feature type="transmembrane region" description="Helical" evidence="8">
    <location>
        <begin position="271"/>
        <end position="292"/>
    </location>
</feature>
<evidence type="ECO:0000256" key="2">
    <source>
        <dbReference type="ARBA" id="ARBA00006464"/>
    </source>
</evidence>
<evidence type="ECO:0000313" key="11">
    <source>
        <dbReference type="Proteomes" id="UP000309668"/>
    </source>
</evidence>
<dbReference type="GO" id="GO:0016020">
    <property type="term" value="C:membrane"/>
    <property type="evidence" value="ECO:0007669"/>
    <property type="project" value="UniProtKB-SubCell"/>
</dbReference>
<keyword evidence="6 8" id="KW-0472">Membrane</keyword>
<organism evidence="10 11">
    <name type="scientific">Qipengyuania marisflavi</name>
    <dbReference type="NCBI Taxonomy" id="2486356"/>
    <lineage>
        <taxon>Bacteria</taxon>
        <taxon>Pseudomonadati</taxon>
        <taxon>Pseudomonadota</taxon>
        <taxon>Alphaproteobacteria</taxon>
        <taxon>Sphingomonadales</taxon>
        <taxon>Erythrobacteraceae</taxon>
        <taxon>Qipengyuania</taxon>
    </lineage>
</organism>
<keyword evidence="4 8" id="KW-0812">Transmembrane</keyword>
<protein>
    <submittedName>
        <fullName evidence="10">Exopolysaccharide biosynthesis polyprenyl glycosylphosphotransferase</fullName>
    </submittedName>
</protein>
<dbReference type="NCBIfam" id="TIGR03025">
    <property type="entry name" value="EPS_sugtrans"/>
    <property type="match status" value="1"/>
</dbReference>
<dbReference type="RefSeq" id="WP_138615720.1">
    <property type="nucleotide sequence ID" value="NZ_VCAO01000001.1"/>
</dbReference>
<dbReference type="EMBL" id="VCAO01000001">
    <property type="protein sequence ID" value="TMM50161.1"/>
    <property type="molecule type" value="Genomic_DNA"/>
</dbReference>
<keyword evidence="7" id="KW-0270">Exopolysaccharide synthesis</keyword>
<dbReference type="PANTHER" id="PTHR30576:SF0">
    <property type="entry name" value="UNDECAPRENYL-PHOSPHATE N-ACETYLGALACTOSAMINYL 1-PHOSPHATE TRANSFERASE-RELATED"/>
    <property type="match status" value="1"/>
</dbReference>
<feature type="transmembrane region" description="Helical" evidence="8">
    <location>
        <begin position="118"/>
        <end position="141"/>
    </location>
</feature>
<evidence type="ECO:0000256" key="5">
    <source>
        <dbReference type="ARBA" id="ARBA00022989"/>
    </source>
</evidence>
<evidence type="ECO:0000256" key="6">
    <source>
        <dbReference type="ARBA" id="ARBA00023136"/>
    </source>
</evidence>
<accession>A0A5S3P9M5</accession>
<evidence type="ECO:0000256" key="1">
    <source>
        <dbReference type="ARBA" id="ARBA00004141"/>
    </source>
</evidence>
<comment type="caution">
    <text evidence="10">The sequence shown here is derived from an EMBL/GenBank/DDBJ whole genome shotgun (WGS) entry which is preliminary data.</text>
</comment>
<feature type="domain" description="Bacterial sugar transferase" evidence="9">
    <location>
        <begin position="266"/>
        <end position="454"/>
    </location>
</feature>
<feature type="transmembrane region" description="Helical" evidence="8">
    <location>
        <begin position="91"/>
        <end position="112"/>
    </location>
</feature>
<evidence type="ECO:0000313" key="10">
    <source>
        <dbReference type="EMBL" id="TMM50161.1"/>
    </source>
</evidence>
<name>A0A5S3P9M5_9SPHN</name>
<evidence type="ECO:0000256" key="3">
    <source>
        <dbReference type="ARBA" id="ARBA00022679"/>
    </source>
</evidence>
<dbReference type="AlphaFoldDB" id="A0A5S3P9M5"/>
<sequence length="459" mass="51287">MLERSTNPVTAYRPMAMSLEKRRIAVHLVTMAVDAAIIVASFQLAAALYIGVFPSSFAFSQTNMFVPIFAVLALYNSAYSVESLLSLRLSVARVVSAALLTAAMLIFITYFMDATGRLSRGLLTLGITAACAMMTLFRGILHTDILWRVVPDINSVLVIRDGGPEIEIPKAIVIDVADHDLDVSVDDPASLNRFGEHVQNVDRVVVSCPVEKRATWAFVMRAAGVDGEIVSHALRELRPIALRRDGNFISLVVSSRPLGFRQRVMKRAMDFVLSGLALVVLSPIFLLIAIAIKIDDPGPVFFIQRRMGRGNRFFDMLKFRSMKVQKLDHEGARSASKDDDRITRVGKFLRKTSLDEIPQLVNVVMGDMSLVGPRPHALGSLAGDRLFWEVESNYWRRHSLKPGLTGLAQIRGLRGATDEEQHLTKRLDSDLEYIANWSPWRDLWIMLMTVRVLVHDRAF</sequence>
<comment type="similarity">
    <text evidence="2">Belongs to the bacterial sugar transferase family.</text>
</comment>
<dbReference type="Pfam" id="PF02397">
    <property type="entry name" value="Bac_transf"/>
    <property type="match status" value="1"/>
</dbReference>
<dbReference type="GO" id="GO:0016780">
    <property type="term" value="F:phosphotransferase activity, for other substituted phosphate groups"/>
    <property type="evidence" value="ECO:0007669"/>
    <property type="project" value="TreeGrafter"/>
</dbReference>